<evidence type="ECO:0000256" key="5">
    <source>
        <dbReference type="ARBA" id="ARBA00022989"/>
    </source>
</evidence>
<keyword evidence="4" id="KW-0125">Carotenoid biosynthesis</keyword>
<keyword evidence="5 9" id="KW-1133">Transmembrane helix</keyword>
<evidence type="ECO:0000256" key="8">
    <source>
        <dbReference type="SAM" id="MobiDB-lite"/>
    </source>
</evidence>
<comment type="subcellular location">
    <subcellularLocation>
        <location evidence="1">Membrane</location>
        <topology evidence="1">Multi-pass membrane protein</topology>
    </subcellularLocation>
</comment>
<name>M1XNK6_NATM8</name>
<feature type="transmembrane region" description="Helical" evidence="9">
    <location>
        <begin position="6"/>
        <end position="27"/>
    </location>
</feature>
<dbReference type="OrthoDB" id="241129at2157"/>
<feature type="transmembrane region" description="Helical" evidence="9">
    <location>
        <begin position="84"/>
        <end position="101"/>
    </location>
</feature>
<organism evidence="10 11">
    <name type="scientific">Natronomonas moolapensis (strain DSM 18674 / CECT 7526 / JCM 14361 / 8.8.11)</name>
    <dbReference type="NCBI Taxonomy" id="268739"/>
    <lineage>
        <taxon>Archaea</taxon>
        <taxon>Methanobacteriati</taxon>
        <taxon>Methanobacteriota</taxon>
        <taxon>Stenosarchaea group</taxon>
        <taxon>Halobacteria</taxon>
        <taxon>Halobacteriales</taxon>
        <taxon>Natronomonadaceae</taxon>
        <taxon>Natronomonas</taxon>
    </lineage>
</organism>
<sequence>MTPTTYLGFHLAFVVPPVLGVVAAAYFRPTALWGRVPFVGLGVILALAVGYTTPWDSLLIQWGVWSYGEGVVWASANAVPAGEYVFFVLQPILVALWLYNLDVPTDGDLRIPIRTRLLGLAAGVAVAALGIGLLLSGPSTLYLGAILAWASPVLAIQWAFGWPHLLRARRAVAVGIGVPTVYLWAIDRFAITNGLWALSDTYTLGIAPLGLPVEEAVFFLITNVFIVQGLVLYLWLVDQWPTVASDVRRAAPSALRGLLPPADPPVATTDADERRADNPDRTTT</sequence>
<feature type="compositionally biased region" description="Basic and acidic residues" evidence="8">
    <location>
        <begin position="271"/>
        <end position="284"/>
    </location>
</feature>
<dbReference type="EMBL" id="HF582854">
    <property type="protein sequence ID" value="CCQ35502.1"/>
    <property type="molecule type" value="Genomic_DNA"/>
</dbReference>
<dbReference type="GO" id="GO:0045436">
    <property type="term" value="F:lycopene beta cyclase activity"/>
    <property type="evidence" value="ECO:0007669"/>
    <property type="project" value="UniProtKB-ARBA"/>
</dbReference>
<feature type="transmembrane region" description="Helical" evidence="9">
    <location>
        <begin position="216"/>
        <end position="236"/>
    </location>
</feature>
<dbReference type="AlphaFoldDB" id="M1XNK6"/>
<dbReference type="GeneID" id="14652317"/>
<evidence type="ECO:0000256" key="4">
    <source>
        <dbReference type="ARBA" id="ARBA00022746"/>
    </source>
</evidence>
<dbReference type="RefSeq" id="WP_015408349.1">
    <property type="nucleotide sequence ID" value="NC_020388.1"/>
</dbReference>
<dbReference type="Proteomes" id="UP000011867">
    <property type="component" value="Chromosome"/>
</dbReference>
<dbReference type="EC" id="5.5.1.19" evidence="10"/>
<dbReference type="GO" id="GO:0016020">
    <property type="term" value="C:membrane"/>
    <property type="evidence" value="ECO:0007669"/>
    <property type="project" value="UniProtKB-SubCell"/>
</dbReference>
<comment type="pathway">
    <text evidence="2">Carotenoid biosynthesis.</text>
</comment>
<dbReference type="KEGG" id="nmo:Nmlp_1293"/>
<feature type="region of interest" description="Disordered" evidence="8">
    <location>
        <begin position="256"/>
        <end position="284"/>
    </location>
</feature>
<evidence type="ECO:0000313" key="10">
    <source>
        <dbReference type="EMBL" id="CCQ35502.1"/>
    </source>
</evidence>
<feature type="transmembrane region" description="Helical" evidence="9">
    <location>
        <begin position="172"/>
        <end position="196"/>
    </location>
</feature>
<proteinExistence type="predicted"/>
<dbReference type="STRING" id="268739.Nmlp_1293"/>
<keyword evidence="7 10" id="KW-0413">Isomerase</keyword>
<feature type="transmembrane region" description="Helical" evidence="9">
    <location>
        <begin position="39"/>
        <end position="64"/>
    </location>
</feature>
<evidence type="ECO:0000256" key="2">
    <source>
        <dbReference type="ARBA" id="ARBA00004829"/>
    </source>
</evidence>
<feature type="transmembrane region" description="Helical" evidence="9">
    <location>
        <begin position="141"/>
        <end position="160"/>
    </location>
</feature>
<dbReference type="HOGENOM" id="CLU_076391_0_0_2"/>
<reference evidence="10 11" key="1">
    <citation type="journal article" date="2013" name="Genome Announc.">
        <title>Genome of the haloarchaeon Natronomonas moolapensis, a neutrophilic member of a previously haloalkaliphilic genus.</title>
        <authorList>
            <person name="Dyall-Smith M.L."/>
            <person name="Pfeiffer F."/>
            <person name="Oberwinkler T."/>
            <person name="Klee K."/>
            <person name="Rampp M."/>
            <person name="Palm P."/>
            <person name="Gross K."/>
            <person name="Schuster S.C."/>
            <person name="Oesterhelt D."/>
        </authorList>
    </citation>
    <scope>NUCLEOTIDE SEQUENCE [LARGE SCALE GENOMIC DNA]</scope>
    <source>
        <strain evidence="11">DSM 18674 / JCM 14361 / 8.8.11</strain>
    </source>
</reference>
<feature type="transmembrane region" description="Helical" evidence="9">
    <location>
        <begin position="113"/>
        <end position="135"/>
    </location>
</feature>
<dbReference type="NCBIfam" id="TIGR03462">
    <property type="entry name" value="CarR_dom_SF"/>
    <property type="match status" value="2"/>
</dbReference>
<evidence type="ECO:0000256" key="6">
    <source>
        <dbReference type="ARBA" id="ARBA00023136"/>
    </source>
</evidence>
<evidence type="ECO:0000313" key="11">
    <source>
        <dbReference type="Proteomes" id="UP000011867"/>
    </source>
</evidence>
<keyword evidence="3 9" id="KW-0812">Transmembrane</keyword>
<evidence type="ECO:0000256" key="9">
    <source>
        <dbReference type="SAM" id="Phobius"/>
    </source>
</evidence>
<protein>
    <submittedName>
        <fullName evidence="10">Lycopene beta-cyclase</fullName>
        <ecNumber evidence="10">5.5.1.19</ecNumber>
    </submittedName>
</protein>
<accession>M1XNK6</accession>
<dbReference type="eggNOG" id="arCOG04685">
    <property type="taxonomic scope" value="Archaea"/>
</dbReference>
<evidence type="ECO:0000256" key="7">
    <source>
        <dbReference type="ARBA" id="ARBA00023235"/>
    </source>
</evidence>
<dbReference type="InterPro" id="IPR017825">
    <property type="entry name" value="Lycopene_cyclase_dom"/>
</dbReference>
<evidence type="ECO:0000256" key="3">
    <source>
        <dbReference type="ARBA" id="ARBA00022692"/>
    </source>
</evidence>
<keyword evidence="11" id="KW-1185">Reference proteome</keyword>
<gene>
    <name evidence="10" type="primary">crtY</name>
    <name evidence="10" type="ordered locus">Nmlp_1293</name>
</gene>
<evidence type="ECO:0000256" key="1">
    <source>
        <dbReference type="ARBA" id="ARBA00004141"/>
    </source>
</evidence>
<dbReference type="GO" id="GO:0016117">
    <property type="term" value="P:carotenoid biosynthetic process"/>
    <property type="evidence" value="ECO:0007669"/>
    <property type="project" value="UniProtKB-KW"/>
</dbReference>
<dbReference type="GO" id="GO:0016872">
    <property type="term" value="F:intramolecular lyase activity"/>
    <property type="evidence" value="ECO:0007669"/>
    <property type="project" value="InterPro"/>
</dbReference>
<keyword evidence="6 9" id="KW-0472">Membrane</keyword>